<protein>
    <submittedName>
        <fullName evidence="1">Uncharacterized protein</fullName>
    </submittedName>
</protein>
<evidence type="ECO:0000313" key="2">
    <source>
        <dbReference type="Proteomes" id="UP000262177"/>
    </source>
</evidence>
<reference evidence="1 2" key="1">
    <citation type="journal article" date="2017" name="Biosci. Biotechnol. Biochem.">
        <title>Identification and characterization of a sulfoglycosidase from Bifidobacterium bifidum implicated in mucin glycan utilization.</title>
        <authorList>
            <person name="Katoh T."/>
            <person name="Maeshibu T."/>
            <person name="Kikkawa K."/>
            <person name="Gotoh A."/>
            <person name="Tomabechi Y."/>
            <person name="Nakamura M."/>
            <person name="Liao W.-H."/>
            <person name="Yamaguchi M."/>
            <person name="Ashida H."/>
            <person name="Yamamoto K."/>
            <person name="Katayama T."/>
        </authorList>
    </citation>
    <scope>NUCLEOTIDE SEQUENCE [LARGE SCALE GENOMIC DNA]</scope>
    <source>
        <strain evidence="1 2">JCM 7004</strain>
    </source>
</reference>
<sequence>MAVRHHRIICGASFIEAGDTRQNTITPKDIVIRHLAAALLYPWSPIHGQRLQNDSISP</sequence>
<organism evidence="1 2">
    <name type="scientific">Bifidobacterium bifidum LMG 13195</name>
    <dbReference type="NCBI Taxonomy" id="1207542"/>
    <lineage>
        <taxon>Bacteria</taxon>
        <taxon>Bacillati</taxon>
        <taxon>Actinomycetota</taxon>
        <taxon>Actinomycetes</taxon>
        <taxon>Bifidobacteriales</taxon>
        <taxon>Bifidobacteriaceae</taxon>
        <taxon>Bifidobacterium</taxon>
    </lineage>
</organism>
<accession>A0A286TE11</accession>
<name>A0A286TE11_BIFBI</name>
<dbReference type="Proteomes" id="UP000262177">
    <property type="component" value="Chromosome"/>
</dbReference>
<dbReference type="EMBL" id="AP018131">
    <property type="protein sequence ID" value="BBA48489.1"/>
    <property type="molecule type" value="Genomic_DNA"/>
</dbReference>
<evidence type="ECO:0000313" key="1">
    <source>
        <dbReference type="EMBL" id="BBA48489.1"/>
    </source>
</evidence>
<gene>
    <name evidence="1" type="ORF">BBJK_02204</name>
</gene>
<proteinExistence type="predicted"/>
<dbReference type="AlphaFoldDB" id="A0A286TE11"/>